<organism evidence="1 2">
    <name type="scientific">Agathobacter ruminis</name>
    <dbReference type="NCBI Taxonomy" id="1712665"/>
    <lineage>
        <taxon>Bacteria</taxon>
        <taxon>Bacillati</taxon>
        <taxon>Bacillota</taxon>
        <taxon>Clostridia</taxon>
        <taxon>Lachnospirales</taxon>
        <taxon>Lachnospiraceae</taxon>
        <taxon>Agathobacter</taxon>
    </lineage>
</organism>
<accession>A0A2G3E5Z7</accession>
<name>A0A2G3E5Z7_9FIRM</name>
<reference evidence="1 2" key="2">
    <citation type="submission" date="2017-10" db="EMBL/GenBank/DDBJ databases">
        <authorList>
            <person name="Banno H."/>
            <person name="Chua N.-H."/>
        </authorList>
    </citation>
    <scope>NUCLEOTIDE SEQUENCE [LARGE SCALE GENOMIC DNA]</scope>
    <source>
        <strain evidence="1 2">JK623</strain>
    </source>
</reference>
<dbReference type="Proteomes" id="UP000224563">
    <property type="component" value="Unassembled WGS sequence"/>
</dbReference>
<evidence type="ECO:0000313" key="1">
    <source>
        <dbReference type="EMBL" id="PHU38674.1"/>
    </source>
</evidence>
<keyword evidence="2" id="KW-1185">Reference proteome</keyword>
<evidence type="ECO:0000313" key="2">
    <source>
        <dbReference type="Proteomes" id="UP000224563"/>
    </source>
</evidence>
<sequence>MFTYKELHLIDKGYFKVLRYPVEDNFIEIQSKNTKDSWIIQKRNPAYSEYPIILYHKHPGQKYYHRHWQCYNVSQCIRSIKSHDEYSLLRKWNERFIRRPKYKCV</sequence>
<protein>
    <submittedName>
        <fullName evidence="1">Uncharacterized protein</fullName>
    </submittedName>
</protein>
<gene>
    <name evidence="1" type="ORF">CSX02_01630</name>
</gene>
<proteinExistence type="predicted"/>
<dbReference type="EMBL" id="PDYG01000004">
    <property type="protein sequence ID" value="PHU38674.1"/>
    <property type="molecule type" value="Genomic_DNA"/>
</dbReference>
<dbReference type="AlphaFoldDB" id="A0A2G3E5Z7"/>
<comment type="caution">
    <text evidence="1">The sequence shown here is derived from an EMBL/GenBank/DDBJ whole genome shotgun (WGS) entry which is preliminary data.</text>
</comment>
<reference evidence="1 2" key="1">
    <citation type="submission" date="2017-10" db="EMBL/GenBank/DDBJ databases">
        <title>Resolving the taxonomy of Roseburia spp., Eubacterium rectale and Agathobacter spp. through phylogenomic analysis.</title>
        <authorList>
            <person name="Sheridan P.O."/>
            <person name="Walker A.W."/>
            <person name="Duncan S.H."/>
            <person name="Scott K.P."/>
            <person name="Toole P.W.O."/>
            <person name="Luis P."/>
            <person name="Flint H.J."/>
        </authorList>
    </citation>
    <scope>NUCLEOTIDE SEQUENCE [LARGE SCALE GENOMIC DNA]</scope>
    <source>
        <strain evidence="1 2">JK623</strain>
    </source>
</reference>